<dbReference type="EMBL" id="LT960552">
    <property type="protein sequence ID" value="SOK59264.1"/>
    <property type="molecule type" value="Genomic_DNA"/>
</dbReference>
<protein>
    <recommendedName>
        <fullName evidence="3">HNH endonuclease</fullName>
    </recommendedName>
</protein>
<gene>
    <name evidence="1" type="primary">g456</name>
</gene>
<name>A0A2C9CZ10_9CAUD</name>
<reference evidence="2" key="1">
    <citation type="submission" date="2017-10" db="EMBL/GenBank/DDBJ databases">
        <authorList>
            <person name="Skurnik M."/>
        </authorList>
    </citation>
    <scope>NUCLEOTIDE SEQUENCE [LARGE SCALE GENOMIC DNA]</scope>
    <source>
        <strain evidence="2">fHe-Yen9-03</strain>
    </source>
</reference>
<organism evidence="1 2">
    <name type="scientific">Yersinia phage fHe-Yen9-03</name>
    <dbReference type="NCBI Taxonomy" id="2052743"/>
    <lineage>
        <taxon>Viruses</taxon>
        <taxon>Duplodnaviria</taxon>
        <taxon>Heunggongvirae</taxon>
        <taxon>Uroviricota</taxon>
        <taxon>Caudoviricetes</taxon>
        <taxon>Eneladusvirus</taxon>
        <taxon>Eneladusvirus Yen904</taxon>
    </lineage>
</organism>
<evidence type="ECO:0000313" key="2">
    <source>
        <dbReference type="Proteomes" id="UP000241364"/>
    </source>
</evidence>
<accession>A0A2C9CZ10</accession>
<evidence type="ECO:0008006" key="3">
    <source>
        <dbReference type="Google" id="ProtNLM"/>
    </source>
</evidence>
<evidence type="ECO:0000313" key="1">
    <source>
        <dbReference type="EMBL" id="SOK59264.1"/>
    </source>
</evidence>
<dbReference type="Proteomes" id="UP000241364">
    <property type="component" value="Chromosome i"/>
</dbReference>
<sequence>MKLCKRCNQNKPLEAFSKNKSKKDGLQVSCKECFKTINNNSYKNESGERRRKVGETRDRIKAINRSIISEHRSVNPCHFCGETEHCCLDFHHLDPTVKDKEISVLVHYSTARLVKEIAKCIVICSNCHRKHHAGIEGYEL</sequence>
<proteinExistence type="predicted"/>